<dbReference type="InterPro" id="IPR004923">
    <property type="entry name" value="FTR1/Fip1/EfeU"/>
</dbReference>
<sequence length="233" mass="25549">MFSSMFLSFREGLEAVLIVGIILTYLVQIKKENLSKYVYSGATIGIFISLIGGFIGFREAQELEEAGEELFEGIMMLIASGLIGYFVVWMATQNRNMAKSLKSSIDKQNTGWGLFVLSFLSVLREGMELVTFTLTKVSENAITIASGTVIGIILAIIVGYIVFKTSLKLNLKIIFQVLGVILIFIGAELLGEGLVKLIPSGGELLETSSAILFAGVSLIYFLKDDLYKIFKRA</sequence>
<dbReference type="AlphaFoldDB" id="A0A4R3KG96"/>
<keyword evidence="8" id="KW-1185">Reference proteome</keyword>
<proteinExistence type="inferred from homology"/>
<organism evidence="7 8">
    <name type="scientific">Tepidibacillus fermentans</name>
    <dbReference type="NCBI Taxonomy" id="1281767"/>
    <lineage>
        <taxon>Bacteria</taxon>
        <taxon>Bacillati</taxon>
        <taxon>Bacillota</taxon>
        <taxon>Bacilli</taxon>
        <taxon>Bacillales</taxon>
        <taxon>Bacillaceae</taxon>
        <taxon>Tepidibacillus</taxon>
    </lineage>
</organism>
<dbReference type="Pfam" id="PF03239">
    <property type="entry name" value="FTR1"/>
    <property type="match status" value="1"/>
</dbReference>
<dbReference type="EMBL" id="SMAB01000010">
    <property type="protein sequence ID" value="TCS82123.1"/>
    <property type="molecule type" value="Genomic_DNA"/>
</dbReference>
<evidence type="ECO:0000256" key="3">
    <source>
        <dbReference type="ARBA" id="ARBA00022692"/>
    </source>
</evidence>
<evidence type="ECO:0000313" key="7">
    <source>
        <dbReference type="EMBL" id="TCS82123.1"/>
    </source>
</evidence>
<keyword evidence="5 6" id="KW-0472">Membrane</keyword>
<gene>
    <name evidence="7" type="ORF">EDD72_11059</name>
</gene>
<comment type="subcellular location">
    <subcellularLocation>
        <location evidence="1">Membrane</location>
        <topology evidence="1">Multi-pass membrane protein</topology>
    </subcellularLocation>
</comment>
<feature type="transmembrane region" description="Helical" evidence="6">
    <location>
        <begin position="141"/>
        <end position="163"/>
    </location>
</feature>
<dbReference type="PANTHER" id="PTHR31632:SF2">
    <property type="entry name" value="PLASMA MEMBRANE IRON PERMEASE"/>
    <property type="match status" value="1"/>
</dbReference>
<name>A0A4R3KG96_9BACI</name>
<feature type="transmembrane region" description="Helical" evidence="6">
    <location>
        <begin position="6"/>
        <end position="26"/>
    </location>
</feature>
<evidence type="ECO:0000256" key="5">
    <source>
        <dbReference type="ARBA" id="ARBA00023136"/>
    </source>
</evidence>
<dbReference type="Proteomes" id="UP000295788">
    <property type="component" value="Unassembled WGS sequence"/>
</dbReference>
<comment type="caution">
    <text evidence="7">The sequence shown here is derived from an EMBL/GenBank/DDBJ whole genome shotgun (WGS) entry which is preliminary data.</text>
</comment>
<dbReference type="PANTHER" id="PTHR31632">
    <property type="entry name" value="IRON TRANSPORTER FTH1"/>
    <property type="match status" value="1"/>
</dbReference>
<evidence type="ECO:0000256" key="4">
    <source>
        <dbReference type="ARBA" id="ARBA00022989"/>
    </source>
</evidence>
<evidence type="ECO:0000256" key="1">
    <source>
        <dbReference type="ARBA" id="ARBA00004141"/>
    </source>
</evidence>
<accession>A0A4R3KG96</accession>
<protein>
    <submittedName>
        <fullName evidence="7">High-affinity iron transporter</fullName>
    </submittedName>
</protein>
<evidence type="ECO:0000313" key="8">
    <source>
        <dbReference type="Proteomes" id="UP000295788"/>
    </source>
</evidence>
<dbReference type="GO" id="GO:0033573">
    <property type="term" value="C:high-affinity iron permease complex"/>
    <property type="evidence" value="ECO:0007669"/>
    <property type="project" value="InterPro"/>
</dbReference>
<dbReference type="GO" id="GO:0015093">
    <property type="term" value="F:ferrous iron transmembrane transporter activity"/>
    <property type="evidence" value="ECO:0007669"/>
    <property type="project" value="TreeGrafter"/>
</dbReference>
<reference evidence="7 8" key="1">
    <citation type="submission" date="2019-03" db="EMBL/GenBank/DDBJ databases">
        <title>Genomic Encyclopedia of Type Strains, Phase IV (KMG-IV): sequencing the most valuable type-strain genomes for metagenomic binning, comparative biology and taxonomic classification.</title>
        <authorList>
            <person name="Goeker M."/>
        </authorList>
    </citation>
    <scope>NUCLEOTIDE SEQUENCE [LARGE SCALE GENOMIC DNA]</scope>
    <source>
        <strain evidence="7 8">DSM 23802</strain>
    </source>
</reference>
<comment type="similarity">
    <text evidence="2">Belongs to the oxidase-dependent Fe transporter (OFeT) (TC 9.A.10.1) family.</text>
</comment>
<keyword evidence="4 6" id="KW-1133">Transmembrane helix</keyword>
<feature type="transmembrane region" description="Helical" evidence="6">
    <location>
        <begin position="175"/>
        <end position="198"/>
    </location>
</feature>
<evidence type="ECO:0000256" key="6">
    <source>
        <dbReference type="SAM" id="Phobius"/>
    </source>
</evidence>
<dbReference type="RefSeq" id="WP_165895011.1">
    <property type="nucleotide sequence ID" value="NZ_SMAB01000010.1"/>
</dbReference>
<feature type="transmembrane region" description="Helical" evidence="6">
    <location>
        <begin position="70"/>
        <end position="91"/>
    </location>
</feature>
<feature type="transmembrane region" description="Helical" evidence="6">
    <location>
        <begin position="204"/>
        <end position="222"/>
    </location>
</feature>
<feature type="transmembrane region" description="Helical" evidence="6">
    <location>
        <begin position="38"/>
        <end position="58"/>
    </location>
</feature>
<evidence type="ECO:0000256" key="2">
    <source>
        <dbReference type="ARBA" id="ARBA00008333"/>
    </source>
</evidence>
<keyword evidence="3 6" id="KW-0812">Transmembrane</keyword>